<dbReference type="Gene3D" id="3.40.50.1240">
    <property type="entry name" value="Phosphoglycerate mutase-like"/>
    <property type="match status" value="1"/>
</dbReference>
<dbReference type="CDD" id="cd07040">
    <property type="entry name" value="HP"/>
    <property type="match status" value="1"/>
</dbReference>
<evidence type="ECO:0000256" key="1">
    <source>
        <dbReference type="SAM" id="MobiDB-lite"/>
    </source>
</evidence>
<keyword evidence="3" id="KW-1185">Reference proteome</keyword>
<evidence type="ECO:0000313" key="3">
    <source>
        <dbReference type="Proteomes" id="UP000254123"/>
    </source>
</evidence>
<name>A0A379LMI2_9GAMM</name>
<dbReference type="AlphaFoldDB" id="A0A379LMI2"/>
<dbReference type="InterPro" id="IPR029033">
    <property type="entry name" value="His_PPase_superfam"/>
</dbReference>
<feature type="compositionally biased region" description="Polar residues" evidence="1">
    <location>
        <begin position="35"/>
        <end position="45"/>
    </location>
</feature>
<dbReference type="Pfam" id="PF00300">
    <property type="entry name" value="His_Phos_1"/>
    <property type="match status" value="1"/>
</dbReference>
<accession>A0A379LMI2</accession>
<dbReference type="STRING" id="1123034.GCA_000685805_00823"/>
<dbReference type="InterPro" id="IPR013078">
    <property type="entry name" value="His_Pase_superF_clade-1"/>
</dbReference>
<protein>
    <submittedName>
        <fullName evidence="2">Histidine phosphatase superfamily (Branch 1)</fullName>
    </submittedName>
</protein>
<dbReference type="EMBL" id="UGVC01000001">
    <property type="protein sequence ID" value="SUD91087.1"/>
    <property type="molecule type" value="Genomic_DNA"/>
</dbReference>
<dbReference type="SUPFAM" id="SSF53254">
    <property type="entry name" value="Phosphoglycerate mutase-like"/>
    <property type="match status" value="1"/>
</dbReference>
<feature type="compositionally biased region" description="Basic and acidic residues" evidence="1">
    <location>
        <begin position="15"/>
        <end position="29"/>
    </location>
</feature>
<dbReference type="Proteomes" id="UP000254123">
    <property type="component" value="Unassembled WGS sequence"/>
</dbReference>
<reference evidence="2 3" key="1">
    <citation type="submission" date="2018-06" db="EMBL/GenBank/DDBJ databases">
        <authorList>
            <consortium name="Pathogen Informatics"/>
            <person name="Doyle S."/>
        </authorList>
    </citation>
    <scope>NUCLEOTIDE SEQUENCE [LARGE SCALE GENOMIC DNA]</scope>
    <source>
        <strain evidence="2 3">NCTC10526</strain>
    </source>
</reference>
<feature type="region of interest" description="Disordered" evidence="1">
    <location>
        <begin position="1"/>
        <end position="51"/>
    </location>
</feature>
<proteinExistence type="predicted"/>
<feature type="compositionally biased region" description="Polar residues" evidence="1">
    <location>
        <begin position="1"/>
        <end position="10"/>
    </location>
</feature>
<organism evidence="2 3">
    <name type="scientific">Psychrobacter phenylpyruvicus</name>
    <dbReference type="NCBI Taxonomy" id="29432"/>
    <lineage>
        <taxon>Bacteria</taxon>
        <taxon>Pseudomonadati</taxon>
        <taxon>Pseudomonadota</taxon>
        <taxon>Gammaproteobacteria</taxon>
        <taxon>Moraxellales</taxon>
        <taxon>Moraxellaceae</taxon>
        <taxon>Psychrobacter</taxon>
    </lineage>
</organism>
<gene>
    <name evidence="2" type="ORF">NCTC10526_01434</name>
</gene>
<evidence type="ECO:0000313" key="2">
    <source>
        <dbReference type="EMBL" id="SUD91087.1"/>
    </source>
</evidence>
<sequence length="305" mass="34112">MTKKNNNSVGQAKPQLDEKWTVSAKDHAPLDNPTVGRSKNNTTYQPEFGESPFIAGGVSNVDSREPLVRIPAPAHLPPSMLHSVKQLPNNDERLILFTRHSLRERSNGQGFASYDLPLTPQGRVLAKSWGRWLAEYLPYSMDTHSIASPIWRCVDTAKLMQEGAGVRQPIAHEPLLVEPGSLVTDAKQANEEFKKFGALNFINTFLQDASSSTKPAKQGALDLLSLLYQSQPEPGHLSLAVSHDTLLAALLGVMRQHKEISWDDWPKMMEGMFLWFDDKPFEESTANFIWRGEKFEVPTQSLILP</sequence>